<evidence type="ECO:0000313" key="2">
    <source>
        <dbReference type="EMBL" id="MDD7915463.1"/>
    </source>
</evidence>
<gene>
    <name evidence="2" type="ORF">N5A56_014020</name>
</gene>
<name>A0ABT5SBF9_9FLAO</name>
<protein>
    <submittedName>
        <fullName evidence="2">Uncharacterized protein</fullName>
    </submittedName>
</protein>
<proteinExistence type="predicted"/>
<feature type="transmembrane region" description="Helical" evidence="1">
    <location>
        <begin position="120"/>
        <end position="140"/>
    </location>
</feature>
<feature type="transmembrane region" description="Helical" evidence="1">
    <location>
        <begin position="88"/>
        <end position="108"/>
    </location>
</feature>
<reference evidence="2" key="1">
    <citation type="submission" date="2023-02" db="EMBL/GenBank/DDBJ databases">
        <title>Polaribacter ponticola sp. nov., isolated from seawater.</title>
        <authorList>
            <person name="Baek J.H."/>
            <person name="Kim J.M."/>
            <person name="Choi D.G."/>
            <person name="Jeon C.O."/>
        </authorList>
    </citation>
    <scope>NUCLEOTIDE SEQUENCE</scope>
    <source>
        <strain evidence="2">MSW5</strain>
    </source>
</reference>
<keyword evidence="1" id="KW-0812">Transmembrane</keyword>
<keyword evidence="1" id="KW-1133">Transmembrane helix</keyword>
<dbReference type="RefSeq" id="WP_265726011.1">
    <property type="nucleotide sequence ID" value="NZ_JAOSLC020000003.1"/>
</dbReference>
<accession>A0ABT5SBF9</accession>
<evidence type="ECO:0000313" key="3">
    <source>
        <dbReference type="Proteomes" id="UP001151478"/>
    </source>
</evidence>
<evidence type="ECO:0000256" key="1">
    <source>
        <dbReference type="SAM" id="Phobius"/>
    </source>
</evidence>
<dbReference type="EMBL" id="JAOSLC020000003">
    <property type="protein sequence ID" value="MDD7915463.1"/>
    <property type="molecule type" value="Genomic_DNA"/>
</dbReference>
<feature type="transmembrane region" description="Helical" evidence="1">
    <location>
        <begin position="147"/>
        <end position="167"/>
    </location>
</feature>
<keyword evidence="3" id="KW-1185">Reference proteome</keyword>
<comment type="caution">
    <text evidence="2">The sequence shown here is derived from an EMBL/GenBank/DDBJ whole genome shotgun (WGS) entry which is preliminary data.</text>
</comment>
<organism evidence="2 3">
    <name type="scientific">Polaribacter ponticola</name>
    <dbReference type="NCBI Taxonomy" id="2978475"/>
    <lineage>
        <taxon>Bacteria</taxon>
        <taxon>Pseudomonadati</taxon>
        <taxon>Bacteroidota</taxon>
        <taxon>Flavobacteriia</taxon>
        <taxon>Flavobacteriales</taxon>
        <taxon>Flavobacteriaceae</taxon>
    </lineage>
</organism>
<sequence>MELTKEQLLQIDNYVFVCGIKYYDVRTEIVDHFANILEQKLDKNPNINFKREIENIHRNFSDRGFSNLLKEKRSSVTKKFYKQSFKHLISFFKFPKIIITGVLFYSLTQIQILFIETQDFFEGLFFVSVLLMFVILFRAFRRTKKETFLTLSMTLGFYQFYHIFVIFLQSSYSRSIESLTNSTHNNIFIACYVLLFLFFWCGESVYHQNKKLVKEQYPNILV</sequence>
<feature type="transmembrane region" description="Helical" evidence="1">
    <location>
        <begin position="187"/>
        <end position="206"/>
    </location>
</feature>
<keyword evidence="1" id="KW-0472">Membrane</keyword>
<dbReference type="Proteomes" id="UP001151478">
    <property type="component" value="Unassembled WGS sequence"/>
</dbReference>